<evidence type="ECO:0000313" key="4">
    <source>
        <dbReference type="Proteomes" id="UP000244855"/>
    </source>
</evidence>
<dbReference type="Proteomes" id="UP000244855">
    <property type="component" value="Unassembled WGS sequence"/>
</dbReference>
<keyword evidence="1" id="KW-0175">Coiled coil</keyword>
<sequence>MSHIGDLIDFSDDEDKFAGGSIKSQSSFGSPATTKSKLNPQATAFQFKPSTPKPNGRTDSFADLTILIKNKPWTSPAPSPETTAFQRIPFQKVNPLNVGKNTPHAIPPTISPPARELGTQRIKGQCQEKIEGEGGKPMETRDEAEIEGRLSSLKAELDSSISDSESSKIHSKSSDLMDFNTSSGASWAGVQAKKIRSDLPASFDSSNTSADAKKAIELNNTHNESRIVKQWIEPEKNASYDIGELLYQNTTSKNRLVQMGGEIRQHKIELEAKNQQIELLKADADAYKRNSSLKLSRQFQPGTGIDKHKEELEKRDMDIEHYRQMAFSHYAQIEHKHQEIRSKEKVLQSKEIEILNLQNHVSELETKLEALQQMANEKDDTLTDLQTQLTGTHKKLKEKTEAVDGMRNEIQELQKLLENNAKGQHKLEAGKHLRGAAHLVVPPNSIKLPKNVYPCSECFAQNKHCDSKTVCTQCRNTGSQCARWKCSLHHITSQCYEAPCRFRHDDRGWLVLAQQRPRW</sequence>
<feature type="compositionally biased region" description="Polar residues" evidence="2">
    <location>
        <begin position="22"/>
        <end position="44"/>
    </location>
</feature>
<proteinExistence type="predicted"/>
<dbReference type="AlphaFoldDB" id="A0A2V1DUX6"/>
<evidence type="ECO:0000256" key="2">
    <source>
        <dbReference type="SAM" id="MobiDB-lite"/>
    </source>
</evidence>
<feature type="region of interest" description="Disordered" evidence="2">
    <location>
        <begin position="1"/>
        <end position="60"/>
    </location>
</feature>
<feature type="coiled-coil region" evidence="1">
    <location>
        <begin position="347"/>
        <end position="416"/>
    </location>
</feature>
<evidence type="ECO:0000256" key="1">
    <source>
        <dbReference type="SAM" id="Coils"/>
    </source>
</evidence>
<keyword evidence="4" id="KW-1185">Reference proteome</keyword>
<organism evidence="3 4">
    <name type="scientific">Periconia macrospinosa</name>
    <dbReference type="NCBI Taxonomy" id="97972"/>
    <lineage>
        <taxon>Eukaryota</taxon>
        <taxon>Fungi</taxon>
        <taxon>Dikarya</taxon>
        <taxon>Ascomycota</taxon>
        <taxon>Pezizomycotina</taxon>
        <taxon>Dothideomycetes</taxon>
        <taxon>Pleosporomycetidae</taxon>
        <taxon>Pleosporales</taxon>
        <taxon>Massarineae</taxon>
        <taxon>Periconiaceae</taxon>
        <taxon>Periconia</taxon>
    </lineage>
</organism>
<feature type="region of interest" description="Disordered" evidence="2">
    <location>
        <begin position="99"/>
        <end position="120"/>
    </location>
</feature>
<feature type="coiled-coil region" evidence="1">
    <location>
        <begin position="263"/>
        <end position="290"/>
    </location>
</feature>
<reference evidence="3 4" key="1">
    <citation type="journal article" date="2018" name="Sci. Rep.">
        <title>Comparative genomics provides insights into the lifestyle and reveals functional heterogeneity of dark septate endophytic fungi.</title>
        <authorList>
            <person name="Knapp D.G."/>
            <person name="Nemeth J.B."/>
            <person name="Barry K."/>
            <person name="Hainaut M."/>
            <person name="Henrissat B."/>
            <person name="Johnson J."/>
            <person name="Kuo A."/>
            <person name="Lim J.H.P."/>
            <person name="Lipzen A."/>
            <person name="Nolan M."/>
            <person name="Ohm R.A."/>
            <person name="Tamas L."/>
            <person name="Grigoriev I.V."/>
            <person name="Spatafora J.W."/>
            <person name="Nagy L.G."/>
            <person name="Kovacs G.M."/>
        </authorList>
    </citation>
    <scope>NUCLEOTIDE SEQUENCE [LARGE SCALE GENOMIC DNA]</scope>
    <source>
        <strain evidence="3 4">DSE2036</strain>
    </source>
</reference>
<protein>
    <submittedName>
        <fullName evidence="3">Uncharacterized protein</fullName>
    </submittedName>
</protein>
<evidence type="ECO:0000313" key="3">
    <source>
        <dbReference type="EMBL" id="PVI02148.1"/>
    </source>
</evidence>
<name>A0A2V1DUX6_9PLEO</name>
<accession>A0A2V1DUX6</accession>
<gene>
    <name evidence="3" type="ORF">DM02DRAFT_653773</name>
</gene>
<dbReference type="OrthoDB" id="3777260at2759"/>
<dbReference type="EMBL" id="KZ805346">
    <property type="protein sequence ID" value="PVI02148.1"/>
    <property type="molecule type" value="Genomic_DNA"/>
</dbReference>